<evidence type="ECO:0000313" key="2">
    <source>
        <dbReference type="Proteomes" id="UP000247832"/>
    </source>
</evidence>
<sequence length="574" mass="63379">MIMSLIDEKTRFELRSPSAVLCGSDMNGAWGTRHSFARTLLRRAASHHWTVSKNRLELDELGRGTVVFTVDVEGHELKFIAFCQALEESERTDRVIASAWDVTAALLEGELTPERETELRRNVTVQEQGRTDPETVIMTRANRSARFFDYVSDCLAAGTQPDVATIGPSPYLIRSTAFYGNGKFGLKELSAFPAGHPLAVPYRSQMLTAWLMRELSMDLVEHVARAKAHAAGTVAVPLDAAWGRYFGLGNATGLGMVPFLVNHPGYLDAWCRLRELPLAAGLAADYAPEHPDLARIAELLERADQHLAEKADLKTVPFLSTSSIRPQLGQLLRELQDFRTSGGTAEPVLARLHEHAAGLSPEARGLFASIVIELRSDFDAEADALLTVAAPTAFNPAMRCDELSALLTQNYAWTQSYDFTAADCSSYYWYTSADSEEPRREQRSKLAQGTVEHCTDVARRVNALAGDLGGFSAEASVAEFLLAHPNHRFAAERIQQTRGYQYGDLQDNLVDGKFLPLSTQRFQLATYGMNNFSPQSTDWVRVTLFSGAPRVAEVMSGQDDDDWLFPLAPEGESK</sequence>
<protein>
    <submittedName>
        <fullName evidence="1">Uncharacterized protein</fullName>
    </submittedName>
</protein>
<reference evidence="1 2" key="1">
    <citation type="submission" date="2018-05" db="EMBL/GenBank/DDBJ databases">
        <title>Genetic diversity of glacier-inhabiting Cryobacterium bacteria in China and description of Cryobacterium mengkeensis sp. nov. and Arthrobacter glacialis sp. nov.</title>
        <authorList>
            <person name="Liu Q."/>
            <person name="Xin Y.-H."/>
        </authorList>
    </citation>
    <scope>NUCLEOTIDE SEQUENCE [LARGE SCALE GENOMIC DNA]</scope>
    <source>
        <strain evidence="1 2">LI2</strain>
    </source>
</reference>
<keyword evidence="2" id="KW-1185">Reference proteome</keyword>
<accession>A0A2V5LEA8</accession>
<gene>
    <name evidence="1" type="ORF">CVV68_03685</name>
</gene>
<name>A0A2V5LEA8_9MICC</name>
<dbReference type="OrthoDB" id="4891072at2"/>
<dbReference type="EMBL" id="QJVD01000003">
    <property type="protein sequence ID" value="PYI68924.1"/>
    <property type="molecule type" value="Genomic_DNA"/>
</dbReference>
<evidence type="ECO:0000313" key="1">
    <source>
        <dbReference type="EMBL" id="PYI68924.1"/>
    </source>
</evidence>
<dbReference type="Proteomes" id="UP000247832">
    <property type="component" value="Unassembled WGS sequence"/>
</dbReference>
<proteinExistence type="predicted"/>
<organism evidence="1 2">
    <name type="scientific">Arthrobacter livingstonensis</name>
    <dbReference type="NCBI Taxonomy" id="670078"/>
    <lineage>
        <taxon>Bacteria</taxon>
        <taxon>Bacillati</taxon>
        <taxon>Actinomycetota</taxon>
        <taxon>Actinomycetes</taxon>
        <taxon>Micrococcales</taxon>
        <taxon>Micrococcaceae</taxon>
        <taxon>Arthrobacter</taxon>
    </lineage>
</organism>
<dbReference type="AlphaFoldDB" id="A0A2V5LEA8"/>
<comment type="caution">
    <text evidence="1">The sequence shown here is derived from an EMBL/GenBank/DDBJ whole genome shotgun (WGS) entry which is preliminary data.</text>
</comment>